<feature type="domain" description="Pyruvate carboxyltransferase" evidence="4">
    <location>
        <begin position="4"/>
        <end position="271"/>
    </location>
</feature>
<proteinExistence type="inferred from homology"/>
<protein>
    <submittedName>
        <fullName evidence="5">Hydroxymethylglutaryl-CoA lyase</fullName>
    </submittedName>
</protein>
<evidence type="ECO:0000256" key="3">
    <source>
        <dbReference type="ARBA" id="ARBA00023239"/>
    </source>
</evidence>
<dbReference type="NCBIfam" id="NF004283">
    <property type="entry name" value="PRK05692.1"/>
    <property type="match status" value="1"/>
</dbReference>
<keyword evidence="2" id="KW-0479">Metal-binding</keyword>
<name>A0A1I1ZZL4_9BACI</name>
<keyword evidence="3 5" id="KW-0456">Lyase</keyword>
<comment type="similarity">
    <text evidence="1">Belongs to the HMG-CoA lyase family.</text>
</comment>
<reference evidence="6" key="1">
    <citation type="submission" date="2016-10" db="EMBL/GenBank/DDBJ databases">
        <authorList>
            <person name="Varghese N."/>
            <person name="Submissions S."/>
        </authorList>
    </citation>
    <scope>NUCLEOTIDE SEQUENCE [LARGE SCALE GENOMIC DNA]</scope>
    <source>
        <strain evidence="6">DSM 22530</strain>
    </source>
</reference>
<keyword evidence="6" id="KW-1185">Reference proteome</keyword>
<dbReference type="Gene3D" id="3.20.20.70">
    <property type="entry name" value="Aldolase class I"/>
    <property type="match status" value="1"/>
</dbReference>
<accession>A0A1I1ZZL4</accession>
<organism evidence="5 6">
    <name type="scientific">Lentibacillus persicus</name>
    <dbReference type="NCBI Taxonomy" id="640948"/>
    <lineage>
        <taxon>Bacteria</taxon>
        <taxon>Bacillati</taxon>
        <taxon>Bacillota</taxon>
        <taxon>Bacilli</taxon>
        <taxon>Bacillales</taxon>
        <taxon>Bacillaceae</taxon>
        <taxon>Lentibacillus</taxon>
    </lineage>
</organism>
<dbReference type="RefSeq" id="WP_090087083.1">
    <property type="nucleotide sequence ID" value="NZ_FOMR01000014.1"/>
</dbReference>
<dbReference type="Proteomes" id="UP000199474">
    <property type="component" value="Unassembled WGS sequence"/>
</dbReference>
<evidence type="ECO:0000259" key="4">
    <source>
        <dbReference type="PROSITE" id="PS50991"/>
    </source>
</evidence>
<dbReference type="GO" id="GO:0046951">
    <property type="term" value="P:ketone body biosynthetic process"/>
    <property type="evidence" value="ECO:0007669"/>
    <property type="project" value="TreeGrafter"/>
</dbReference>
<evidence type="ECO:0000256" key="2">
    <source>
        <dbReference type="ARBA" id="ARBA00022723"/>
    </source>
</evidence>
<dbReference type="InterPro" id="IPR000891">
    <property type="entry name" value="PYR_CT"/>
</dbReference>
<dbReference type="FunFam" id="3.20.20.70:FF:000071">
    <property type="entry name" value="Hydroxymethylglutaryl-CoA lyase"/>
    <property type="match status" value="1"/>
</dbReference>
<dbReference type="PROSITE" id="PS50991">
    <property type="entry name" value="PYR_CT"/>
    <property type="match status" value="1"/>
</dbReference>
<dbReference type="STRING" id="640948.SAMN05216238_1142"/>
<sequence length="301" mass="32781">MKRIYIQDVMARDGLQIEDQFMPTEKKIDFVNRLSDAGVDKIEVTSFVSPKAVPNLQDAADVMTGIKRHKDVVYAALVPNVKGAERAAACGTDEINLVVSVSETHNQKNVRRSVHESFAGFQDVAKYLSGTGIRINGSLATSFGCPFEGKVRDEKVLRLVDDYLKLGADSITLADTTGMATPKQVNRLTTEILNRWPELPLTLHFHNTRGMGFANVMEAIRAGAVRFDASLGGLGGCPFAPGATGNICTEDLVHMLAFMDYHMNVDLDQLLSASKELETVLGHEIPGQVIKAGKINDLHAV</sequence>
<dbReference type="AlphaFoldDB" id="A0A1I1ZZL4"/>
<dbReference type="Pfam" id="PF00682">
    <property type="entry name" value="HMGL-like"/>
    <property type="match status" value="1"/>
</dbReference>
<dbReference type="CDD" id="cd07938">
    <property type="entry name" value="DRE_TIM_HMGL"/>
    <property type="match status" value="1"/>
</dbReference>
<evidence type="ECO:0000313" key="5">
    <source>
        <dbReference type="EMBL" id="SFE37091.1"/>
    </source>
</evidence>
<gene>
    <name evidence="5" type="ORF">SAMN05216238_1142</name>
</gene>
<dbReference type="InterPro" id="IPR043594">
    <property type="entry name" value="HMGL"/>
</dbReference>
<dbReference type="InterPro" id="IPR013785">
    <property type="entry name" value="Aldolase_TIM"/>
</dbReference>
<dbReference type="GO" id="GO:0046872">
    <property type="term" value="F:metal ion binding"/>
    <property type="evidence" value="ECO:0007669"/>
    <property type="project" value="UniProtKB-KW"/>
</dbReference>
<dbReference type="EMBL" id="FOMR01000014">
    <property type="protein sequence ID" value="SFE37091.1"/>
    <property type="molecule type" value="Genomic_DNA"/>
</dbReference>
<dbReference type="SUPFAM" id="SSF51569">
    <property type="entry name" value="Aldolase"/>
    <property type="match status" value="1"/>
</dbReference>
<evidence type="ECO:0000313" key="6">
    <source>
        <dbReference type="Proteomes" id="UP000199474"/>
    </source>
</evidence>
<evidence type="ECO:0000256" key="1">
    <source>
        <dbReference type="ARBA" id="ARBA00009405"/>
    </source>
</evidence>
<dbReference type="PANTHER" id="PTHR42738:SF7">
    <property type="entry name" value="HYDROXYMETHYLGLUTARYL-COA LYASE"/>
    <property type="match status" value="1"/>
</dbReference>
<dbReference type="GO" id="GO:0004419">
    <property type="term" value="F:hydroxymethylglutaryl-CoA lyase activity"/>
    <property type="evidence" value="ECO:0007669"/>
    <property type="project" value="TreeGrafter"/>
</dbReference>
<dbReference type="OrthoDB" id="9784013at2"/>
<dbReference type="PANTHER" id="PTHR42738">
    <property type="entry name" value="HYDROXYMETHYLGLUTARYL-COA LYASE"/>
    <property type="match status" value="1"/>
</dbReference>
<dbReference type="GO" id="GO:0006552">
    <property type="term" value="P:L-leucine catabolic process"/>
    <property type="evidence" value="ECO:0007669"/>
    <property type="project" value="TreeGrafter"/>
</dbReference>